<evidence type="ECO:0000313" key="3">
    <source>
        <dbReference type="Proteomes" id="UP001595478"/>
    </source>
</evidence>
<dbReference type="SUPFAM" id="SSF51556">
    <property type="entry name" value="Metallo-dependent hydrolases"/>
    <property type="match status" value="1"/>
</dbReference>
<dbReference type="InterPro" id="IPR011059">
    <property type="entry name" value="Metal-dep_hydrolase_composite"/>
</dbReference>
<feature type="domain" description="Amidohydrolase-related" evidence="1">
    <location>
        <begin position="82"/>
        <end position="425"/>
    </location>
</feature>
<dbReference type="InterPro" id="IPR006680">
    <property type="entry name" value="Amidohydro-rel"/>
</dbReference>
<dbReference type="Pfam" id="PF01979">
    <property type="entry name" value="Amidohydro_1"/>
    <property type="match status" value="1"/>
</dbReference>
<organism evidence="2 3">
    <name type="scientific">Agaribacter flavus</name>
    <dbReference type="NCBI Taxonomy" id="1902781"/>
    <lineage>
        <taxon>Bacteria</taxon>
        <taxon>Pseudomonadati</taxon>
        <taxon>Pseudomonadota</taxon>
        <taxon>Gammaproteobacteria</taxon>
        <taxon>Alteromonadales</taxon>
        <taxon>Alteromonadaceae</taxon>
        <taxon>Agaribacter</taxon>
    </lineage>
</organism>
<dbReference type="Gene3D" id="3.20.20.140">
    <property type="entry name" value="Metal-dependent hydrolases"/>
    <property type="match status" value="1"/>
</dbReference>
<protein>
    <submittedName>
        <fullName evidence="2">Amidohydrolase family protein</fullName>
    </submittedName>
</protein>
<dbReference type="InterPro" id="IPR051781">
    <property type="entry name" value="Metallo-dep_Hydrolase"/>
</dbReference>
<gene>
    <name evidence="2" type="ORF">ACFOHL_00890</name>
</gene>
<evidence type="ECO:0000313" key="2">
    <source>
        <dbReference type="EMBL" id="MFC3120172.1"/>
    </source>
</evidence>
<proteinExistence type="predicted"/>
<dbReference type="SUPFAM" id="SSF51338">
    <property type="entry name" value="Composite domain of metallo-dependent hydrolases"/>
    <property type="match status" value="1"/>
</dbReference>
<name>A0ABV7FMW3_9ALTE</name>
<dbReference type="InterPro" id="IPR057744">
    <property type="entry name" value="OTAase-like"/>
</dbReference>
<dbReference type="PANTHER" id="PTHR43135">
    <property type="entry name" value="ALPHA-D-RIBOSE 1-METHYLPHOSPHONATE 5-TRIPHOSPHATE DIPHOSPHATASE"/>
    <property type="match status" value="1"/>
</dbReference>
<dbReference type="PANTHER" id="PTHR43135:SF3">
    <property type="entry name" value="ALPHA-D-RIBOSE 1-METHYLPHOSPHONATE 5-TRIPHOSPHATE DIPHOSPHATASE"/>
    <property type="match status" value="1"/>
</dbReference>
<evidence type="ECO:0000259" key="1">
    <source>
        <dbReference type="Pfam" id="PF01979"/>
    </source>
</evidence>
<comment type="caution">
    <text evidence="2">The sequence shown here is derived from an EMBL/GenBank/DDBJ whole genome shotgun (WGS) entry which is preliminary data.</text>
</comment>
<dbReference type="EMBL" id="JBHRSW010000004">
    <property type="protein sequence ID" value="MFC3120172.1"/>
    <property type="molecule type" value="Genomic_DNA"/>
</dbReference>
<dbReference type="InterPro" id="IPR032466">
    <property type="entry name" value="Metal_Hydrolase"/>
</dbReference>
<dbReference type="CDD" id="cd01299">
    <property type="entry name" value="Met_dep_hydrolase_A"/>
    <property type="match status" value="1"/>
</dbReference>
<keyword evidence="3" id="KW-1185">Reference proteome</keyword>
<accession>A0ABV7FMW3</accession>
<reference evidence="3" key="1">
    <citation type="journal article" date="2019" name="Int. J. Syst. Evol. Microbiol.">
        <title>The Global Catalogue of Microorganisms (GCM) 10K type strain sequencing project: providing services to taxonomists for standard genome sequencing and annotation.</title>
        <authorList>
            <consortium name="The Broad Institute Genomics Platform"/>
            <consortium name="The Broad Institute Genome Sequencing Center for Infectious Disease"/>
            <person name="Wu L."/>
            <person name="Ma J."/>
        </authorList>
    </citation>
    <scope>NUCLEOTIDE SEQUENCE [LARGE SCALE GENOMIC DNA]</scope>
    <source>
        <strain evidence="3">KCTC 52473</strain>
    </source>
</reference>
<dbReference type="Proteomes" id="UP001595478">
    <property type="component" value="Unassembled WGS sequence"/>
</dbReference>
<dbReference type="RefSeq" id="WP_376918314.1">
    <property type="nucleotide sequence ID" value="NZ_JBHRSW010000004.1"/>
</dbReference>
<sequence>MNSIKLTKSKALTYLLSTIVCFLLNGNALATNKYLLADAMLDVNSGKLIQQPLIEISEGKIVSIQTKPSSLPANTIDLSGHTLLPGLMDMHVHLTSDAKQHGYKRLSSSLPRVTLTGVKHAKQTLLAGFTTVRNVGAPGFADVALRDAINDGDIIGPRMFVAGRSIGVTGGHCDNNLLPYLYKAKAGGVADGPWAVREKVRENIKYGASVIKFCATGGVLSKGTKVGVQQLTFEEMAALIDEAHMRGLTVAAHAHGTDGILTAIKAEVDSVEHVSFLNDEAIKLAKKKGTYFSMDIYVTEYILGEGEKAGILEESLAKERTVGKKQRDNFRKAVNAGVNMVFGSDAGVYPHGDNPKQFSRMVEFGMTPLQAIQAATINPATLLKHTDTIGSIEVGKAADIVAVKGNPLKNISLLEEIKFVMKDGVVYKQDK</sequence>
<dbReference type="Gene3D" id="2.30.40.10">
    <property type="entry name" value="Urease, subunit C, domain 1"/>
    <property type="match status" value="1"/>
</dbReference>